<dbReference type="Pfam" id="PF00528">
    <property type="entry name" value="BPD_transp_1"/>
    <property type="match status" value="1"/>
</dbReference>
<evidence type="ECO:0000259" key="9">
    <source>
        <dbReference type="PROSITE" id="PS50928"/>
    </source>
</evidence>
<feature type="compositionally biased region" description="Basic and acidic residues" evidence="8">
    <location>
        <begin position="277"/>
        <end position="319"/>
    </location>
</feature>
<reference evidence="10 11" key="1">
    <citation type="submission" date="2023-06" db="EMBL/GenBank/DDBJ databases">
        <authorList>
            <person name="Feng G."/>
            <person name="Li J."/>
            <person name="Zhu H."/>
        </authorList>
    </citation>
    <scope>NUCLEOTIDE SEQUENCE [LARGE SCALE GENOMIC DNA]</scope>
    <source>
        <strain evidence="10 11">RHCJP20</strain>
    </source>
</reference>
<dbReference type="Proteomes" id="UP001235720">
    <property type="component" value="Unassembled WGS sequence"/>
</dbReference>
<evidence type="ECO:0000256" key="3">
    <source>
        <dbReference type="ARBA" id="ARBA00022475"/>
    </source>
</evidence>
<keyword evidence="2 7" id="KW-0813">Transport</keyword>
<feature type="transmembrane region" description="Helical" evidence="7">
    <location>
        <begin position="108"/>
        <end position="128"/>
    </location>
</feature>
<dbReference type="InterPro" id="IPR000515">
    <property type="entry name" value="MetI-like"/>
</dbReference>
<comment type="similarity">
    <text evidence="7">Belongs to the binding-protein-dependent transport system permease family.</text>
</comment>
<proteinExistence type="inferred from homology"/>
<keyword evidence="11" id="KW-1185">Reference proteome</keyword>
<dbReference type="PANTHER" id="PTHR43386:SF25">
    <property type="entry name" value="PEPTIDE ABC TRANSPORTER PERMEASE PROTEIN"/>
    <property type="match status" value="1"/>
</dbReference>
<keyword evidence="4 7" id="KW-0812">Transmembrane</keyword>
<evidence type="ECO:0000256" key="1">
    <source>
        <dbReference type="ARBA" id="ARBA00004651"/>
    </source>
</evidence>
<dbReference type="PROSITE" id="PS50928">
    <property type="entry name" value="ABC_TM1"/>
    <property type="match status" value="1"/>
</dbReference>
<dbReference type="InterPro" id="IPR050366">
    <property type="entry name" value="BP-dependent_transpt_permease"/>
</dbReference>
<keyword evidence="5 7" id="KW-1133">Transmembrane helix</keyword>
<evidence type="ECO:0000313" key="10">
    <source>
        <dbReference type="EMBL" id="MDM7888589.1"/>
    </source>
</evidence>
<sequence>MIRRIVSRPTGCFAVVVLALLVVLAAVSLLWTPQDPFRADPFRQWAAPSPAHWFGTDASGRDIASYLLAGTRTTLLVAVGSGVVASVVGIVLTAIGSLTTRWVREGTAVLLDILVAFPTLLTAMLLTAVFGGSLGIVVVSVGLSFGVTIARVARGEIRRIARSDYVVAARASGVGPLGVLTRHLVPNAAPLFTVQLSLAMATAVLAEAGLSYLGYGAGSDTASWGNLLADLQTYIGVHPWSATWPGAAIALVVAALSLLGDAVRDASDPRLTTGDRPSGDRDTGDRSSGDRDTGDRATGDRPSGDRPSGDRAADDRTVADDGTTTTPGVTA</sequence>
<dbReference type="Gene3D" id="1.10.3720.10">
    <property type="entry name" value="MetI-like"/>
    <property type="match status" value="1"/>
</dbReference>
<dbReference type="InterPro" id="IPR035906">
    <property type="entry name" value="MetI-like_sf"/>
</dbReference>
<evidence type="ECO:0000256" key="4">
    <source>
        <dbReference type="ARBA" id="ARBA00022692"/>
    </source>
</evidence>
<accession>A0ABT7TGU1</accession>
<evidence type="ECO:0000256" key="6">
    <source>
        <dbReference type="ARBA" id="ARBA00023136"/>
    </source>
</evidence>
<dbReference type="CDD" id="cd06261">
    <property type="entry name" value="TM_PBP2"/>
    <property type="match status" value="1"/>
</dbReference>
<dbReference type="SUPFAM" id="SSF161098">
    <property type="entry name" value="MetI-like"/>
    <property type="match status" value="1"/>
</dbReference>
<evidence type="ECO:0000256" key="8">
    <source>
        <dbReference type="SAM" id="MobiDB-lite"/>
    </source>
</evidence>
<gene>
    <name evidence="10" type="ORF">QUG98_08990</name>
</gene>
<evidence type="ECO:0000256" key="2">
    <source>
        <dbReference type="ARBA" id="ARBA00022448"/>
    </source>
</evidence>
<dbReference type="PANTHER" id="PTHR43386">
    <property type="entry name" value="OLIGOPEPTIDE TRANSPORT SYSTEM PERMEASE PROTEIN APPC"/>
    <property type="match status" value="1"/>
</dbReference>
<comment type="subcellular location">
    <subcellularLocation>
        <location evidence="1 7">Cell membrane</location>
        <topology evidence="1 7">Multi-pass membrane protein</topology>
    </subcellularLocation>
</comment>
<feature type="transmembrane region" description="Helical" evidence="7">
    <location>
        <begin position="134"/>
        <end position="153"/>
    </location>
</feature>
<organism evidence="10 11">
    <name type="scientific">Curtobacterium subtropicum</name>
    <dbReference type="NCBI Taxonomy" id="3055138"/>
    <lineage>
        <taxon>Bacteria</taxon>
        <taxon>Bacillati</taxon>
        <taxon>Actinomycetota</taxon>
        <taxon>Actinomycetes</taxon>
        <taxon>Micrococcales</taxon>
        <taxon>Microbacteriaceae</taxon>
        <taxon>Curtobacterium</taxon>
    </lineage>
</organism>
<protein>
    <submittedName>
        <fullName evidence="10">ABC transporter permease</fullName>
    </submittedName>
</protein>
<evidence type="ECO:0000256" key="7">
    <source>
        <dbReference type="RuleBase" id="RU363032"/>
    </source>
</evidence>
<feature type="transmembrane region" description="Helical" evidence="7">
    <location>
        <begin position="75"/>
        <end position="96"/>
    </location>
</feature>
<evidence type="ECO:0000313" key="11">
    <source>
        <dbReference type="Proteomes" id="UP001235720"/>
    </source>
</evidence>
<dbReference type="RefSeq" id="WP_289470220.1">
    <property type="nucleotide sequence ID" value="NZ_JAUCMM010000005.1"/>
</dbReference>
<evidence type="ECO:0000256" key="5">
    <source>
        <dbReference type="ARBA" id="ARBA00022989"/>
    </source>
</evidence>
<name>A0ABT7TGU1_9MICO</name>
<feature type="domain" description="ABC transmembrane type-1" evidence="9">
    <location>
        <begin position="71"/>
        <end position="260"/>
    </location>
</feature>
<dbReference type="EMBL" id="JAUCMM010000005">
    <property type="protein sequence ID" value="MDM7888589.1"/>
    <property type="molecule type" value="Genomic_DNA"/>
</dbReference>
<feature type="compositionally biased region" description="Low complexity" evidence="8">
    <location>
        <begin position="320"/>
        <end position="331"/>
    </location>
</feature>
<keyword evidence="3" id="KW-1003">Cell membrane</keyword>
<feature type="transmembrane region" description="Helical" evidence="7">
    <location>
        <begin position="12"/>
        <end position="31"/>
    </location>
</feature>
<feature type="region of interest" description="Disordered" evidence="8">
    <location>
        <begin position="266"/>
        <end position="331"/>
    </location>
</feature>
<comment type="caution">
    <text evidence="10">The sequence shown here is derived from an EMBL/GenBank/DDBJ whole genome shotgun (WGS) entry which is preliminary data.</text>
</comment>
<keyword evidence="6 7" id="KW-0472">Membrane</keyword>